<dbReference type="AlphaFoldDB" id="A0A2H3DF06"/>
<proteinExistence type="predicted"/>
<accession>A0A2H3DF06</accession>
<reference evidence="2" key="1">
    <citation type="journal article" date="2017" name="Nat. Ecol. Evol.">
        <title>Genome expansion and lineage-specific genetic innovations in the forest pathogenic fungi Armillaria.</title>
        <authorList>
            <person name="Sipos G."/>
            <person name="Prasanna A.N."/>
            <person name="Walter M.C."/>
            <person name="O'Connor E."/>
            <person name="Balint B."/>
            <person name="Krizsan K."/>
            <person name="Kiss B."/>
            <person name="Hess J."/>
            <person name="Varga T."/>
            <person name="Slot J."/>
            <person name="Riley R."/>
            <person name="Boka B."/>
            <person name="Rigling D."/>
            <person name="Barry K."/>
            <person name="Lee J."/>
            <person name="Mihaltcheva S."/>
            <person name="LaButti K."/>
            <person name="Lipzen A."/>
            <person name="Waldron R."/>
            <person name="Moloney N.M."/>
            <person name="Sperisen C."/>
            <person name="Kredics L."/>
            <person name="Vagvoelgyi C."/>
            <person name="Patrignani A."/>
            <person name="Fitzpatrick D."/>
            <person name="Nagy I."/>
            <person name="Doyle S."/>
            <person name="Anderson J.B."/>
            <person name="Grigoriev I.V."/>
            <person name="Gueldener U."/>
            <person name="Muensterkoetter M."/>
            <person name="Nagy L.G."/>
        </authorList>
    </citation>
    <scope>NUCLEOTIDE SEQUENCE [LARGE SCALE GENOMIC DNA]</scope>
    <source>
        <strain evidence="2">Ar21-2</strain>
    </source>
</reference>
<keyword evidence="2" id="KW-1185">Reference proteome</keyword>
<protein>
    <submittedName>
        <fullName evidence="1">Uncharacterized protein</fullName>
    </submittedName>
</protein>
<dbReference type="InParanoid" id="A0A2H3DF06"/>
<evidence type="ECO:0000313" key="1">
    <source>
        <dbReference type="EMBL" id="PBK89438.1"/>
    </source>
</evidence>
<dbReference type="OrthoDB" id="10563046at2759"/>
<organism evidence="1 2">
    <name type="scientific">Armillaria gallica</name>
    <name type="common">Bulbous honey fungus</name>
    <name type="synonym">Armillaria bulbosa</name>
    <dbReference type="NCBI Taxonomy" id="47427"/>
    <lineage>
        <taxon>Eukaryota</taxon>
        <taxon>Fungi</taxon>
        <taxon>Dikarya</taxon>
        <taxon>Basidiomycota</taxon>
        <taxon>Agaricomycotina</taxon>
        <taxon>Agaricomycetes</taxon>
        <taxon>Agaricomycetidae</taxon>
        <taxon>Agaricales</taxon>
        <taxon>Marasmiineae</taxon>
        <taxon>Physalacriaceae</taxon>
        <taxon>Armillaria</taxon>
    </lineage>
</organism>
<sequence>MCTDTKKSVKLKRVLQPRKENDIREAETAEWQEVTVKKFGKDVEVKVQRQHDKFACSVLHPTLITTNEQSGYLSRYPEQHKPLTSSSVLKSARPRFSILGKDSSVRKDLGNADTTSESPVRDGDFTVKKLVVMNLFEPETRGAERLRHLRSKHHPSIFHSTGLPVTRNRSAFPYQGVFSAINISSSVGATIHLYLGCHLFAQDEQLTSDSSGASAMAPKVDMEAVYLEVSDYTNRAILPLFYWNQAFKIISSMEKKLFWAERLLADGWIQGHTAMLGT</sequence>
<dbReference type="Proteomes" id="UP000217790">
    <property type="component" value="Unassembled WGS sequence"/>
</dbReference>
<dbReference type="EMBL" id="KZ293669">
    <property type="protein sequence ID" value="PBK89438.1"/>
    <property type="molecule type" value="Genomic_DNA"/>
</dbReference>
<gene>
    <name evidence="1" type="ORF">ARMGADRAFT_1033469</name>
</gene>
<evidence type="ECO:0000313" key="2">
    <source>
        <dbReference type="Proteomes" id="UP000217790"/>
    </source>
</evidence>
<name>A0A2H3DF06_ARMGA</name>